<dbReference type="AlphaFoldDB" id="A0A397GNV3"/>
<dbReference type="Proteomes" id="UP000266861">
    <property type="component" value="Unassembled WGS sequence"/>
</dbReference>
<comment type="caution">
    <text evidence="2">The sequence shown here is derived from an EMBL/GenBank/DDBJ whole genome shotgun (WGS) entry which is preliminary data.</text>
</comment>
<dbReference type="InterPro" id="IPR006571">
    <property type="entry name" value="TLDc_dom"/>
</dbReference>
<organism evidence="2 3">
    <name type="scientific">Diversispora epigaea</name>
    <dbReference type="NCBI Taxonomy" id="1348612"/>
    <lineage>
        <taxon>Eukaryota</taxon>
        <taxon>Fungi</taxon>
        <taxon>Fungi incertae sedis</taxon>
        <taxon>Mucoromycota</taxon>
        <taxon>Glomeromycotina</taxon>
        <taxon>Glomeromycetes</taxon>
        <taxon>Diversisporales</taxon>
        <taxon>Diversisporaceae</taxon>
        <taxon>Diversispora</taxon>
    </lineage>
</organism>
<evidence type="ECO:0000313" key="3">
    <source>
        <dbReference type="Proteomes" id="UP000266861"/>
    </source>
</evidence>
<name>A0A397GNV3_9GLOM</name>
<evidence type="ECO:0000259" key="1">
    <source>
        <dbReference type="PROSITE" id="PS51886"/>
    </source>
</evidence>
<reference evidence="2 3" key="1">
    <citation type="submission" date="2018-08" db="EMBL/GenBank/DDBJ databases">
        <title>Genome and evolution of the arbuscular mycorrhizal fungus Diversispora epigaea (formerly Glomus versiforme) and its bacterial endosymbionts.</title>
        <authorList>
            <person name="Sun X."/>
            <person name="Fei Z."/>
            <person name="Harrison M."/>
        </authorList>
    </citation>
    <scope>NUCLEOTIDE SEQUENCE [LARGE SCALE GENOMIC DNA]</scope>
    <source>
        <strain evidence="2 3">IT104</strain>
    </source>
</reference>
<protein>
    <recommendedName>
        <fullName evidence="1">TLDc domain-containing protein</fullName>
    </recommendedName>
</protein>
<gene>
    <name evidence="2" type="ORF">Glove_493g29</name>
</gene>
<proteinExistence type="predicted"/>
<dbReference type="EMBL" id="PQFF01000428">
    <property type="protein sequence ID" value="RHZ50703.1"/>
    <property type="molecule type" value="Genomic_DNA"/>
</dbReference>
<dbReference type="PROSITE" id="PS51886">
    <property type="entry name" value="TLDC"/>
    <property type="match status" value="1"/>
</dbReference>
<feature type="domain" description="TLDc" evidence="1">
    <location>
        <begin position="236"/>
        <end position="404"/>
    </location>
</feature>
<keyword evidence="3" id="KW-1185">Reference proteome</keyword>
<accession>A0A397GNV3</accession>
<sequence>MKKTSSLRESNKIITKSNIPAQIFEIILKGINDTENMDTITMYDLMVVANELEFEELSEKLENHLIQSKASWLRTHFTFIYHVIFKHNKFENLKNFLSILKCDDLQINEKEIWDYVIKWGTAQNPTLPEKMEEWSDENIMTLKTFVIFTFQIQISPVKSIILPQRLALKEILAKVIEFYSLTNNPYVSQLLLRGIERTNEIIGGFNPLAWNKTKEGLIKTNKSFIFSFKGGNIQNSILSEVKNETYTLHDYDPTFGEYEFMMRSDVSDFTQDKKNQSLKEILAKVIEFYSLTNNPYVSQLLLRGIERTNEIIGGFNPLAWNKTKEGLIKTNKSFIFSFKGGNIQNSILSEVKNETYTLHDYDPTFGEYEFMMRSDVSDFTQDKKNQCYCYDRFSIIDYEVFKVVKKSF</sequence>
<evidence type="ECO:0000313" key="2">
    <source>
        <dbReference type="EMBL" id="RHZ50703.1"/>
    </source>
</evidence>
<dbReference type="OrthoDB" id="2354022at2759"/>